<dbReference type="PANTHER" id="PTHR34404">
    <property type="entry name" value="REGULATORY PROTEIN, FMDB FAMILY"/>
    <property type="match status" value="1"/>
</dbReference>
<dbReference type="InterPro" id="IPR013429">
    <property type="entry name" value="Regulatory_FmdB_Zinc_ribbon"/>
</dbReference>
<dbReference type="PANTHER" id="PTHR34404:SF2">
    <property type="entry name" value="CONSERVED SERINE RICH PROTEIN"/>
    <property type="match status" value="1"/>
</dbReference>
<dbReference type="SMART" id="SM00834">
    <property type="entry name" value="CxxC_CXXC_SSSS"/>
    <property type="match status" value="1"/>
</dbReference>
<evidence type="ECO:0000313" key="2">
    <source>
        <dbReference type="EMBL" id="MBI2877120.1"/>
    </source>
</evidence>
<dbReference type="Pfam" id="PF09723">
    <property type="entry name" value="Zn_ribbon_8"/>
    <property type="match status" value="1"/>
</dbReference>
<proteinExistence type="predicted"/>
<accession>A0A932G1C8</accession>
<sequence>MPIYEYQCEVCGHEFEVMQKFSDAPIQECQRCHGEVRKLISQSTFHLKGSGWYATDYAKKSS</sequence>
<dbReference type="Proteomes" id="UP000769766">
    <property type="component" value="Unassembled WGS sequence"/>
</dbReference>
<feature type="domain" description="Putative regulatory protein FmdB zinc ribbon" evidence="1">
    <location>
        <begin position="1"/>
        <end position="41"/>
    </location>
</feature>
<evidence type="ECO:0000259" key="1">
    <source>
        <dbReference type="SMART" id="SM00834"/>
    </source>
</evidence>
<organism evidence="2 3">
    <name type="scientific">Tectimicrobiota bacterium</name>
    <dbReference type="NCBI Taxonomy" id="2528274"/>
    <lineage>
        <taxon>Bacteria</taxon>
        <taxon>Pseudomonadati</taxon>
        <taxon>Nitrospinota/Tectimicrobiota group</taxon>
        <taxon>Candidatus Tectimicrobiota</taxon>
    </lineage>
</organism>
<feature type="non-terminal residue" evidence="2">
    <location>
        <position position="62"/>
    </location>
</feature>
<reference evidence="2" key="1">
    <citation type="submission" date="2020-07" db="EMBL/GenBank/DDBJ databases">
        <title>Huge and variable diversity of episymbiotic CPR bacteria and DPANN archaea in groundwater ecosystems.</title>
        <authorList>
            <person name="He C.Y."/>
            <person name="Keren R."/>
            <person name="Whittaker M."/>
            <person name="Farag I.F."/>
            <person name="Doudna J."/>
            <person name="Cate J.H.D."/>
            <person name="Banfield J.F."/>
        </authorList>
    </citation>
    <scope>NUCLEOTIDE SEQUENCE</scope>
    <source>
        <strain evidence="2">NC_groundwater_672_Ag_B-0.1um_62_36</strain>
    </source>
</reference>
<gene>
    <name evidence="2" type="ORF">HYY20_09590</name>
</gene>
<comment type="caution">
    <text evidence="2">The sequence shown here is derived from an EMBL/GenBank/DDBJ whole genome shotgun (WGS) entry which is preliminary data.</text>
</comment>
<dbReference type="EMBL" id="JACPRF010000288">
    <property type="protein sequence ID" value="MBI2877120.1"/>
    <property type="molecule type" value="Genomic_DNA"/>
</dbReference>
<name>A0A932G1C8_UNCTE</name>
<dbReference type="AlphaFoldDB" id="A0A932G1C8"/>
<protein>
    <submittedName>
        <fullName evidence="2">Zinc ribbon domain-containing protein</fullName>
    </submittedName>
</protein>
<evidence type="ECO:0000313" key="3">
    <source>
        <dbReference type="Proteomes" id="UP000769766"/>
    </source>
</evidence>
<dbReference type="NCBIfam" id="TIGR02605">
    <property type="entry name" value="CxxC_CxxC_SSSS"/>
    <property type="match status" value="1"/>
</dbReference>